<sequence>MNAKLTPYIASQDARAQADFYIQALGGEIQSLMTHGQNPGSPAELSDKVMHMVLSVAGGNVLFLSDAFGPTGAEGSVAFGLAFGDVEAARQAYANLGEGGTQKHPFERQTWGAYYGEVVDRFGIRWQIVQQD</sequence>
<protein>
    <submittedName>
        <fullName evidence="2">VOC family protein</fullName>
    </submittedName>
</protein>
<dbReference type="Gene3D" id="3.10.180.10">
    <property type="entry name" value="2,3-Dihydroxybiphenyl 1,2-Dioxygenase, domain 1"/>
    <property type="match status" value="1"/>
</dbReference>
<accession>A0A7X0RQU2</accession>
<feature type="domain" description="Glyoxalase/fosfomycin resistance/dioxygenase" evidence="1">
    <location>
        <begin position="10"/>
        <end position="128"/>
    </location>
</feature>
<dbReference type="CDD" id="cd06588">
    <property type="entry name" value="PhnB_like"/>
    <property type="match status" value="1"/>
</dbReference>
<dbReference type="InterPro" id="IPR029068">
    <property type="entry name" value="Glyas_Bleomycin-R_OHBP_Dase"/>
</dbReference>
<name>A0A7X0RQU2_9BACL</name>
<evidence type="ECO:0000259" key="1">
    <source>
        <dbReference type="Pfam" id="PF00903"/>
    </source>
</evidence>
<reference evidence="2 3" key="1">
    <citation type="submission" date="2020-08" db="EMBL/GenBank/DDBJ databases">
        <title>Cohnella phylogeny.</title>
        <authorList>
            <person name="Dunlap C."/>
        </authorList>
    </citation>
    <scope>NUCLEOTIDE SEQUENCE [LARGE SCALE GENOMIC DNA]</scope>
    <source>
        <strain evidence="2 3">DSM 28246</strain>
    </source>
</reference>
<dbReference type="SUPFAM" id="SSF54593">
    <property type="entry name" value="Glyoxalase/Bleomycin resistance protein/Dihydroxybiphenyl dioxygenase"/>
    <property type="match status" value="1"/>
</dbReference>
<dbReference type="PANTHER" id="PTHR33990">
    <property type="entry name" value="PROTEIN YJDN-RELATED"/>
    <property type="match status" value="1"/>
</dbReference>
<gene>
    <name evidence="2" type="ORF">H7C19_15085</name>
</gene>
<dbReference type="PANTHER" id="PTHR33990:SF1">
    <property type="entry name" value="PROTEIN YJDN"/>
    <property type="match status" value="1"/>
</dbReference>
<dbReference type="InterPro" id="IPR004360">
    <property type="entry name" value="Glyas_Fos-R_dOase_dom"/>
</dbReference>
<dbReference type="EMBL" id="JACJVP010000024">
    <property type="protein sequence ID" value="MBB6672012.1"/>
    <property type="molecule type" value="Genomic_DNA"/>
</dbReference>
<dbReference type="InterPro" id="IPR028973">
    <property type="entry name" value="PhnB-like"/>
</dbReference>
<organism evidence="2 3">
    <name type="scientific">Cohnella nanjingensis</name>
    <dbReference type="NCBI Taxonomy" id="1387779"/>
    <lineage>
        <taxon>Bacteria</taxon>
        <taxon>Bacillati</taxon>
        <taxon>Bacillota</taxon>
        <taxon>Bacilli</taxon>
        <taxon>Bacillales</taxon>
        <taxon>Paenibacillaceae</taxon>
        <taxon>Cohnella</taxon>
    </lineage>
</organism>
<evidence type="ECO:0000313" key="2">
    <source>
        <dbReference type="EMBL" id="MBB6672012.1"/>
    </source>
</evidence>
<dbReference type="AlphaFoldDB" id="A0A7X0RQU2"/>
<dbReference type="Pfam" id="PF00903">
    <property type="entry name" value="Glyoxalase"/>
    <property type="match status" value="1"/>
</dbReference>
<proteinExistence type="predicted"/>
<comment type="caution">
    <text evidence="2">The sequence shown here is derived from an EMBL/GenBank/DDBJ whole genome shotgun (WGS) entry which is preliminary data.</text>
</comment>
<dbReference type="RefSeq" id="WP_185143484.1">
    <property type="nucleotide sequence ID" value="NZ_JACJVP010000024.1"/>
</dbReference>
<evidence type="ECO:0000313" key="3">
    <source>
        <dbReference type="Proteomes" id="UP000547209"/>
    </source>
</evidence>
<keyword evidence="3" id="KW-1185">Reference proteome</keyword>
<dbReference type="Proteomes" id="UP000547209">
    <property type="component" value="Unassembled WGS sequence"/>
</dbReference>